<dbReference type="GO" id="GO:0008360">
    <property type="term" value="P:regulation of cell shape"/>
    <property type="evidence" value="ECO:0007669"/>
    <property type="project" value="UniProtKB-KW"/>
</dbReference>
<evidence type="ECO:0000256" key="23">
    <source>
        <dbReference type="SAM" id="Phobius"/>
    </source>
</evidence>
<comment type="similarity">
    <text evidence="16">Belongs to the SEDS family. FtsW subfamily.</text>
</comment>
<keyword evidence="12" id="KW-0131">Cell cycle</keyword>
<organism evidence="24 25">
    <name type="scientific">Paenibacillus agilis</name>
    <dbReference type="NCBI Taxonomy" id="3020863"/>
    <lineage>
        <taxon>Bacteria</taxon>
        <taxon>Bacillati</taxon>
        <taxon>Bacillota</taxon>
        <taxon>Bacilli</taxon>
        <taxon>Bacillales</taxon>
        <taxon>Paenibacillaceae</taxon>
        <taxon>Paenibacillus</taxon>
    </lineage>
</organism>
<name>A0A559J4F1_9BACL</name>
<reference evidence="24 25" key="1">
    <citation type="submission" date="2019-07" db="EMBL/GenBank/DDBJ databases">
        <authorList>
            <person name="Kim J."/>
        </authorList>
    </citation>
    <scope>NUCLEOTIDE SEQUENCE [LARGE SCALE GENOMIC DNA]</scope>
    <source>
        <strain evidence="24 25">N4</strain>
    </source>
</reference>
<dbReference type="PANTHER" id="PTHR30474:SF2">
    <property type="entry name" value="PEPTIDOGLYCAN GLYCOSYLTRANSFERASE FTSW-RELATED"/>
    <property type="match status" value="1"/>
</dbReference>
<accession>A0A559J4F1</accession>
<evidence type="ECO:0000256" key="2">
    <source>
        <dbReference type="ARBA" id="ARBA00004752"/>
    </source>
</evidence>
<dbReference type="Pfam" id="PF01098">
    <property type="entry name" value="FTSW_RODA_SPOVE"/>
    <property type="match status" value="1"/>
</dbReference>
<keyword evidence="7 23" id="KW-0812">Transmembrane</keyword>
<dbReference type="GO" id="GO:0008955">
    <property type="term" value="F:peptidoglycan glycosyltransferase activity"/>
    <property type="evidence" value="ECO:0007669"/>
    <property type="project" value="UniProtKB-EC"/>
</dbReference>
<evidence type="ECO:0000256" key="1">
    <source>
        <dbReference type="ARBA" id="ARBA00004651"/>
    </source>
</evidence>
<dbReference type="GO" id="GO:0032153">
    <property type="term" value="C:cell division site"/>
    <property type="evidence" value="ECO:0007669"/>
    <property type="project" value="TreeGrafter"/>
</dbReference>
<dbReference type="AlphaFoldDB" id="A0A559J4F1"/>
<keyword evidence="5" id="KW-0328">Glycosyltransferase</keyword>
<feature type="transmembrane region" description="Helical" evidence="23">
    <location>
        <begin position="340"/>
        <end position="361"/>
    </location>
</feature>
<dbReference type="GO" id="GO:0009252">
    <property type="term" value="P:peptidoglycan biosynthetic process"/>
    <property type="evidence" value="ECO:0007669"/>
    <property type="project" value="UniProtKB-KW"/>
</dbReference>
<evidence type="ECO:0000256" key="14">
    <source>
        <dbReference type="ARBA" id="ARBA00032370"/>
    </source>
</evidence>
<proteinExistence type="inferred from homology"/>
<evidence type="ECO:0000256" key="21">
    <source>
        <dbReference type="ARBA" id="ARBA00049966"/>
    </source>
</evidence>
<evidence type="ECO:0000256" key="17">
    <source>
        <dbReference type="ARBA" id="ARBA00041185"/>
    </source>
</evidence>
<feature type="transmembrane region" description="Helical" evidence="23">
    <location>
        <begin position="182"/>
        <end position="199"/>
    </location>
</feature>
<dbReference type="RefSeq" id="WP_144991861.1">
    <property type="nucleotide sequence ID" value="NZ_VNJK01000001.1"/>
</dbReference>
<evidence type="ECO:0000256" key="6">
    <source>
        <dbReference type="ARBA" id="ARBA00022679"/>
    </source>
</evidence>
<evidence type="ECO:0000256" key="22">
    <source>
        <dbReference type="SAM" id="MobiDB-lite"/>
    </source>
</evidence>
<comment type="subcellular location">
    <subcellularLocation>
        <location evidence="1">Cell membrane</location>
        <topology evidence="1">Multi-pass membrane protein</topology>
    </subcellularLocation>
</comment>
<keyword evidence="6" id="KW-0808">Transferase</keyword>
<dbReference type="InterPro" id="IPR001182">
    <property type="entry name" value="FtsW/RodA"/>
</dbReference>
<feature type="transmembrane region" description="Helical" evidence="23">
    <location>
        <begin position="133"/>
        <end position="150"/>
    </location>
</feature>
<dbReference type="EC" id="2.4.99.28" evidence="19"/>
<feature type="transmembrane region" description="Helical" evidence="23">
    <location>
        <begin position="303"/>
        <end position="328"/>
    </location>
</feature>
<feature type="transmembrane region" description="Helical" evidence="23">
    <location>
        <begin position="41"/>
        <end position="60"/>
    </location>
</feature>
<comment type="catalytic activity">
    <reaction evidence="20">
        <text>[GlcNAc-(1-&gt;4)-Mur2Ac(oyl-L-Ala-gamma-D-Glu-L-Lys-D-Ala-D-Ala)](n)-di-trans,octa-cis-undecaprenyl diphosphate + beta-D-GlcNAc-(1-&gt;4)-Mur2Ac(oyl-L-Ala-gamma-D-Glu-L-Lys-D-Ala-D-Ala)-di-trans,octa-cis-undecaprenyl diphosphate = [GlcNAc-(1-&gt;4)-Mur2Ac(oyl-L-Ala-gamma-D-Glu-L-Lys-D-Ala-D-Ala)](n+1)-di-trans,octa-cis-undecaprenyl diphosphate + di-trans,octa-cis-undecaprenyl diphosphate + H(+)</text>
        <dbReference type="Rhea" id="RHEA:23708"/>
        <dbReference type="Rhea" id="RHEA-COMP:9602"/>
        <dbReference type="Rhea" id="RHEA-COMP:9603"/>
        <dbReference type="ChEBI" id="CHEBI:15378"/>
        <dbReference type="ChEBI" id="CHEBI:58405"/>
        <dbReference type="ChEBI" id="CHEBI:60033"/>
        <dbReference type="ChEBI" id="CHEBI:78435"/>
        <dbReference type="EC" id="2.4.99.28"/>
    </reaction>
</comment>
<dbReference type="GO" id="GO:0005886">
    <property type="term" value="C:plasma membrane"/>
    <property type="evidence" value="ECO:0007669"/>
    <property type="project" value="UniProtKB-SubCell"/>
</dbReference>
<feature type="transmembrane region" description="Helical" evidence="23">
    <location>
        <begin position="97"/>
        <end position="121"/>
    </location>
</feature>
<evidence type="ECO:0000256" key="11">
    <source>
        <dbReference type="ARBA" id="ARBA00023136"/>
    </source>
</evidence>
<sequence length="392" mass="43031">MLALTLLLVGFGIVMIFSASSNVAAVSKSMNFDALYFVKKQMMWAVLGTIALLITMNIPYMFFKRWFMPFFLITLLMLLLVPYVGEERNGARSWFGIGGLGIQPTEVAKITLVLYLSALIAKKGEGFRNFKTGLFPVMIIVGVVVGLIMLQPDFGSAVILTLTAGVIVIAGGANLKHIFNCFIVGVLGILIVLGVNALISGGSPFSSGYQMDRIKSWLDPFYDPQHASYNLLHSLKAIAHGGWFGTGFGQSIQKLFYLPYPYNDFIFAVIAEELGFIFTSIFLLVYAYFIWRGLLIALRCPDIFGTLVGVGIMGCIAIQAFINIGGVTRTIPITGVTLPFISYGGSSLLITMTSIGILLSISREQSRVEQASERRSSQSRTQKKDYRSIRPL</sequence>
<keyword evidence="13" id="KW-0961">Cell wall biogenesis/degradation</keyword>
<keyword evidence="3" id="KW-1003">Cell membrane</keyword>
<evidence type="ECO:0000256" key="15">
    <source>
        <dbReference type="ARBA" id="ARBA00033270"/>
    </source>
</evidence>
<evidence type="ECO:0000256" key="20">
    <source>
        <dbReference type="ARBA" id="ARBA00049902"/>
    </source>
</evidence>
<dbReference type="EMBL" id="VNJK01000001">
    <property type="protein sequence ID" value="TVX94757.1"/>
    <property type="molecule type" value="Genomic_DNA"/>
</dbReference>
<dbReference type="NCBIfam" id="TIGR02614">
    <property type="entry name" value="ftsW"/>
    <property type="match status" value="1"/>
</dbReference>
<evidence type="ECO:0000256" key="18">
    <source>
        <dbReference type="ARBA" id="ARBA00041418"/>
    </source>
</evidence>
<dbReference type="GO" id="GO:0051301">
    <property type="term" value="P:cell division"/>
    <property type="evidence" value="ECO:0007669"/>
    <property type="project" value="UniProtKB-KW"/>
</dbReference>
<evidence type="ECO:0000313" key="25">
    <source>
        <dbReference type="Proteomes" id="UP000318102"/>
    </source>
</evidence>
<dbReference type="GO" id="GO:0071555">
    <property type="term" value="P:cell wall organization"/>
    <property type="evidence" value="ECO:0007669"/>
    <property type="project" value="UniProtKB-KW"/>
</dbReference>
<protein>
    <recommendedName>
        <fullName evidence="17">Probable peptidoglycan glycosyltransferase FtsW</fullName>
        <ecNumber evidence="19">2.4.99.28</ecNumber>
    </recommendedName>
    <alternativeName>
        <fullName evidence="18">Cell division protein FtsW</fullName>
    </alternativeName>
    <alternativeName>
        <fullName evidence="15">Cell wall polymerase</fullName>
    </alternativeName>
    <alternativeName>
        <fullName evidence="14">Peptidoglycan polymerase</fullName>
    </alternativeName>
</protein>
<evidence type="ECO:0000256" key="12">
    <source>
        <dbReference type="ARBA" id="ARBA00023306"/>
    </source>
</evidence>
<dbReference type="InterPro" id="IPR013437">
    <property type="entry name" value="FtsW"/>
</dbReference>
<dbReference type="PANTHER" id="PTHR30474">
    <property type="entry name" value="CELL CYCLE PROTEIN"/>
    <property type="match status" value="1"/>
</dbReference>
<comment type="function">
    <text evidence="21">Peptidoglycan polymerase that is essential for cell division.</text>
</comment>
<evidence type="ECO:0000313" key="24">
    <source>
        <dbReference type="EMBL" id="TVX94757.1"/>
    </source>
</evidence>
<evidence type="ECO:0000256" key="13">
    <source>
        <dbReference type="ARBA" id="ARBA00023316"/>
    </source>
</evidence>
<evidence type="ECO:0000256" key="4">
    <source>
        <dbReference type="ARBA" id="ARBA00022618"/>
    </source>
</evidence>
<feature type="transmembrane region" description="Helical" evidence="23">
    <location>
        <begin position="265"/>
        <end position="291"/>
    </location>
</feature>
<dbReference type="GO" id="GO:0015648">
    <property type="term" value="F:lipid-linked peptidoglycan transporter activity"/>
    <property type="evidence" value="ECO:0007669"/>
    <property type="project" value="TreeGrafter"/>
</dbReference>
<keyword evidence="9" id="KW-0573">Peptidoglycan synthesis</keyword>
<evidence type="ECO:0000256" key="8">
    <source>
        <dbReference type="ARBA" id="ARBA00022960"/>
    </source>
</evidence>
<feature type="transmembrane region" description="Helical" evidence="23">
    <location>
        <begin position="156"/>
        <end position="175"/>
    </location>
</feature>
<keyword evidence="25" id="KW-1185">Reference proteome</keyword>
<dbReference type="OrthoDB" id="9812661at2"/>
<keyword evidence="4" id="KW-0132">Cell division</keyword>
<evidence type="ECO:0000256" key="10">
    <source>
        <dbReference type="ARBA" id="ARBA00022989"/>
    </source>
</evidence>
<feature type="region of interest" description="Disordered" evidence="22">
    <location>
        <begin position="369"/>
        <end position="392"/>
    </location>
</feature>
<keyword evidence="11 23" id="KW-0472">Membrane</keyword>
<keyword evidence="10 23" id="KW-1133">Transmembrane helix</keyword>
<evidence type="ECO:0000256" key="9">
    <source>
        <dbReference type="ARBA" id="ARBA00022984"/>
    </source>
</evidence>
<evidence type="ECO:0000256" key="16">
    <source>
        <dbReference type="ARBA" id="ARBA00038053"/>
    </source>
</evidence>
<evidence type="ECO:0000256" key="5">
    <source>
        <dbReference type="ARBA" id="ARBA00022676"/>
    </source>
</evidence>
<evidence type="ECO:0000256" key="19">
    <source>
        <dbReference type="ARBA" id="ARBA00044770"/>
    </source>
</evidence>
<comment type="caution">
    <text evidence="24">The sequence shown here is derived from an EMBL/GenBank/DDBJ whole genome shotgun (WGS) entry which is preliminary data.</text>
</comment>
<comment type="pathway">
    <text evidence="2">Cell wall biogenesis; peptidoglycan biosynthesis.</text>
</comment>
<keyword evidence="8" id="KW-0133">Cell shape</keyword>
<evidence type="ECO:0000256" key="7">
    <source>
        <dbReference type="ARBA" id="ARBA00022692"/>
    </source>
</evidence>
<feature type="transmembrane region" description="Helical" evidence="23">
    <location>
        <begin position="67"/>
        <end position="85"/>
    </location>
</feature>
<evidence type="ECO:0000256" key="3">
    <source>
        <dbReference type="ARBA" id="ARBA00022475"/>
    </source>
</evidence>
<gene>
    <name evidence="24" type="primary">ftsW</name>
    <name evidence="24" type="ORF">FPZ44_14625</name>
</gene>
<dbReference type="Proteomes" id="UP000318102">
    <property type="component" value="Unassembled WGS sequence"/>
</dbReference>